<evidence type="ECO:0000256" key="2">
    <source>
        <dbReference type="ARBA" id="ARBA00022679"/>
    </source>
</evidence>
<dbReference type="EMBL" id="QJNS01000116">
    <property type="protein sequence ID" value="RYO86429.1"/>
    <property type="molecule type" value="Genomic_DNA"/>
</dbReference>
<keyword evidence="3" id="KW-0949">S-adenosyl-L-methionine</keyword>
<dbReference type="SUPFAM" id="SSF82199">
    <property type="entry name" value="SET domain"/>
    <property type="match status" value="1"/>
</dbReference>
<dbReference type="InterPro" id="IPR044430">
    <property type="entry name" value="SETD6_SET"/>
</dbReference>
<dbReference type="Gene3D" id="3.90.1410.10">
    <property type="entry name" value="set domain protein methyltransferase, domain 1"/>
    <property type="match status" value="1"/>
</dbReference>
<feature type="coiled-coil region" evidence="4">
    <location>
        <begin position="448"/>
        <end position="475"/>
    </location>
</feature>
<dbReference type="PANTHER" id="PTHR13271:SF34">
    <property type="entry name" value="N-LYSINE METHYLTRANSFERASE SETD6"/>
    <property type="match status" value="1"/>
</dbReference>
<comment type="caution">
    <text evidence="6">The sequence shown here is derived from an EMBL/GenBank/DDBJ whole genome shotgun (WGS) entry which is preliminary data.</text>
</comment>
<dbReference type="Pfam" id="PF09273">
    <property type="entry name" value="Rubis-subs-bind"/>
    <property type="match status" value="1"/>
</dbReference>
<evidence type="ECO:0000313" key="7">
    <source>
        <dbReference type="Proteomes" id="UP000294003"/>
    </source>
</evidence>
<dbReference type="InterPro" id="IPR015353">
    <property type="entry name" value="Rubisco_LSMT_subst-bd"/>
</dbReference>
<keyword evidence="7" id="KW-1185">Reference proteome</keyword>
<dbReference type="PANTHER" id="PTHR13271">
    <property type="entry name" value="UNCHARACTERIZED PUTATIVE METHYLTRANSFERASE"/>
    <property type="match status" value="1"/>
</dbReference>
<evidence type="ECO:0000256" key="1">
    <source>
        <dbReference type="ARBA" id="ARBA00022603"/>
    </source>
</evidence>
<evidence type="ECO:0000256" key="4">
    <source>
        <dbReference type="SAM" id="Coils"/>
    </source>
</evidence>
<sequence length="475" mass="53487">MSGSNFSAQSRAFLDWFKAWPGTTFHDSIKIEDLLATADIPEDTVLFTIPRKAIINVESSDLSKRIPEVFKDSTTALEDANNEADEEGGEASVTPDSWVSLILAMIYEHLQGEKSPWKPYLDVLPRTFDTPMFWSENELSELQASAITSKIGKDEAENMFRAKILPVIQSHADIFYPEGAATLDEADLIELCHRMGSTIMAYAFDLENDEERPDSENEDSWVEDREGMLTMGMVPMADILNADAEFNAHVNHGEDALTVTSLRPIAAGKEVLNYYGPLGNGELLRRYGYVTDKHARYDVVEIPWDLVLPVLKDTLKLDEVTWGKVLSQFEPEEIEETFVVERDLDEPDSTGQLHGELKLTRLPEDLQEQLSAFLKAARKVSPVTVPDKQKRDQIILTVIQRLCELRTSQYPTSCTYDLDLLSQNRVAGRQKMAVVVRRGEKVLLKEVADLAKMKLEEMKLNADGTERAAKKQKTA</sequence>
<organism evidence="6 7">
    <name type="scientific">Monosporascus cannonballus</name>
    <dbReference type="NCBI Taxonomy" id="155416"/>
    <lineage>
        <taxon>Eukaryota</taxon>
        <taxon>Fungi</taxon>
        <taxon>Dikarya</taxon>
        <taxon>Ascomycota</taxon>
        <taxon>Pezizomycotina</taxon>
        <taxon>Sordariomycetes</taxon>
        <taxon>Xylariomycetidae</taxon>
        <taxon>Xylariales</taxon>
        <taxon>Xylariales incertae sedis</taxon>
        <taxon>Monosporascus</taxon>
    </lineage>
</organism>
<dbReference type="Pfam" id="PF00856">
    <property type="entry name" value="SET"/>
    <property type="match status" value="1"/>
</dbReference>
<keyword evidence="2" id="KW-0808">Transferase</keyword>
<evidence type="ECO:0000259" key="5">
    <source>
        <dbReference type="PROSITE" id="PS50280"/>
    </source>
</evidence>
<gene>
    <name evidence="6" type="ORF">DL762_004766</name>
</gene>
<dbReference type="Gene3D" id="3.90.1420.10">
    <property type="entry name" value="Rubisco LSMT, substrate-binding domain"/>
    <property type="match status" value="1"/>
</dbReference>
<evidence type="ECO:0000256" key="3">
    <source>
        <dbReference type="ARBA" id="ARBA00022691"/>
    </source>
</evidence>
<dbReference type="InterPro" id="IPR046341">
    <property type="entry name" value="SET_dom_sf"/>
</dbReference>
<keyword evidence="4" id="KW-0175">Coiled coil</keyword>
<dbReference type="PROSITE" id="PS50280">
    <property type="entry name" value="SET"/>
    <property type="match status" value="1"/>
</dbReference>
<dbReference type="InterPro" id="IPR050600">
    <property type="entry name" value="SETD3_SETD6_MTase"/>
</dbReference>
<proteinExistence type="predicted"/>
<dbReference type="InterPro" id="IPR036464">
    <property type="entry name" value="Rubisco_LSMT_subst-bd_sf"/>
</dbReference>
<dbReference type="CDD" id="cd19178">
    <property type="entry name" value="SET_SETD6"/>
    <property type="match status" value="1"/>
</dbReference>
<evidence type="ECO:0000313" key="6">
    <source>
        <dbReference type="EMBL" id="RYO86429.1"/>
    </source>
</evidence>
<dbReference type="Proteomes" id="UP000294003">
    <property type="component" value="Unassembled WGS sequence"/>
</dbReference>
<accession>A0ABY0H6U5</accession>
<feature type="domain" description="SET" evidence="5">
    <location>
        <begin position="21"/>
        <end position="276"/>
    </location>
</feature>
<protein>
    <recommendedName>
        <fullName evidence="5">SET domain-containing protein</fullName>
    </recommendedName>
</protein>
<keyword evidence="1" id="KW-0489">Methyltransferase</keyword>
<dbReference type="InterPro" id="IPR001214">
    <property type="entry name" value="SET_dom"/>
</dbReference>
<dbReference type="SUPFAM" id="SSF81822">
    <property type="entry name" value="RuBisCo LSMT C-terminal, substrate-binding domain"/>
    <property type="match status" value="1"/>
</dbReference>
<name>A0ABY0H6U5_9PEZI</name>
<reference evidence="6 7" key="1">
    <citation type="submission" date="2018-06" db="EMBL/GenBank/DDBJ databases">
        <title>Complete Genomes of Monosporascus.</title>
        <authorList>
            <person name="Robinson A.J."/>
            <person name="Natvig D.O."/>
        </authorList>
    </citation>
    <scope>NUCLEOTIDE SEQUENCE [LARGE SCALE GENOMIC DNA]</scope>
    <source>
        <strain evidence="6 7">CBS 609.92</strain>
    </source>
</reference>